<dbReference type="InterPro" id="IPR029154">
    <property type="entry name" value="HIBADH-like_NADP-bd"/>
</dbReference>
<sequence>MSKGVTAGVIGLGSMGMGAAVSLVRAGITTLGLDLRDEARTAFAEQGGMPAPDAVTLARLSDVVLVYVVNAAQAREALFGPGGAVPAARRGTVFILCVTMPPADAIQICDQLVAAGMLAIDAPVSGGAAKAAEGQISMMASGPEAAFRKAAPVLEAISATVFRLGDAPGAGARMKVINQMLAGVHIAAMAEAMVMAAAQGMDLAEVHRVIQSCAGNSWMFANRGAHVVAGDYTPHSAVDIFVKDLGIVTETAQGTGAPAPLSETALGLFRQASAAGLGRRDDAAVALHLARQAGVKLPGDE</sequence>
<dbReference type="InterPro" id="IPR050006">
    <property type="entry name" value="LtnD"/>
</dbReference>
<dbReference type="InterPro" id="IPR002204">
    <property type="entry name" value="3-OH-isobutyrate_DH-rel_CS"/>
</dbReference>
<dbReference type="GO" id="GO:0050661">
    <property type="term" value="F:NADP binding"/>
    <property type="evidence" value="ECO:0007669"/>
    <property type="project" value="InterPro"/>
</dbReference>
<dbReference type="InterPro" id="IPR008927">
    <property type="entry name" value="6-PGluconate_DH-like_C_sf"/>
</dbReference>
<dbReference type="InterPro" id="IPR015815">
    <property type="entry name" value="HIBADH-related"/>
</dbReference>
<dbReference type="Proteomes" id="UP000253345">
    <property type="component" value="Unassembled WGS sequence"/>
</dbReference>
<dbReference type="GO" id="GO:0016054">
    <property type="term" value="P:organic acid catabolic process"/>
    <property type="evidence" value="ECO:0007669"/>
    <property type="project" value="UniProtKB-ARBA"/>
</dbReference>
<keyword evidence="2" id="KW-0560">Oxidoreductase</keyword>
<dbReference type="PROSITE" id="PS00895">
    <property type="entry name" value="3_HYDROXYISOBUT_DH"/>
    <property type="match status" value="1"/>
</dbReference>
<dbReference type="Gene3D" id="1.10.1040.10">
    <property type="entry name" value="N-(1-d-carboxylethyl)-l-norvaline Dehydrogenase, domain 2"/>
    <property type="match status" value="1"/>
</dbReference>
<comment type="similarity">
    <text evidence="6">Belongs to the HIBADH-related family. L-threonate dehydrogenase subfamily.</text>
</comment>
<proteinExistence type="inferred from homology"/>
<dbReference type="SUPFAM" id="SSF51735">
    <property type="entry name" value="NAD(P)-binding Rossmann-fold domains"/>
    <property type="match status" value="1"/>
</dbReference>
<dbReference type="PANTHER" id="PTHR43060">
    <property type="entry name" value="3-HYDROXYISOBUTYRATE DEHYDROGENASE-LIKE 1, MITOCHONDRIAL-RELATED"/>
    <property type="match status" value="1"/>
</dbReference>
<dbReference type="InterPro" id="IPR006115">
    <property type="entry name" value="6PGDH_NADP-bd"/>
</dbReference>
<evidence type="ECO:0000256" key="7">
    <source>
        <dbReference type="ARBA" id="ARBA00038870"/>
    </source>
</evidence>
<keyword evidence="3" id="KW-0520">NAD</keyword>
<evidence type="ECO:0000256" key="6">
    <source>
        <dbReference type="ARBA" id="ARBA00037979"/>
    </source>
</evidence>
<comment type="function">
    <text evidence="5">Catalyzes oxidation of L-threonate to 2-oxo-tetronate. Can use either NAD(+) or NADP(+) as cosubstrate, with a preference for NAD(+).</text>
</comment>
<name>A0A368YQB2_9RHOB</name>
<organism evidence="13 14">
    <name type="scientific">Paracoccus lutimaris</name>
    <dbReference type="NCBI Taxonomy" id="1490030"/>
    <lineage>
        <taxon>Bacteria</taxon>
        <taxon>Pseudomonadati</taxon>
        <taxon>Pseudomonadota</taxon>
        <taxon>Alphaproteobacteria</taxon>
        <taxon>Rhodobacterales</taxon>
        <taxon>Paracoccaceae</taxon>
        <taxon>Paracoccus</taxon>
    </lineage>
</organism>
<reference evidence="13 14" key="1">
    <citation type="submission" date="2018-07" db="EMBL/GenBank/DDBJ databases">
        <title>Genomic Encyclopedia of Type Strains, Phase III (KMG-III): the genomes of soil and plant-associated and newly described type strains.</title>
        <authorList>
            <person name="Whitman W."/>
        </authorList>
    </citation>
    <scope>NUCLEOTIDE SEQUENCE [LARGE SCALE GENOMIC DNA]</scope>
    <source>
        <strain evidence="13 14">CECT 8525</strain>
    </source>
</reference>
<evidence type="ECO:0000256" key="8">
    <source>
        <dbReference type="ARBA" id="ARBA00039407"/>
    </source>
</evidence>
<keyword evidence="4" id="KW-0119">Carbohydrate metabolism</keyword>
<dbReference type="InterPro" id="IPR036291">
    <property type="entry name" value="NAD(P)-bd_dom_sf"/>
</dbReference>
<dbReference type="GO" id="GO:0016616">
    <property type="term" value="F:oxidoreductase activity, acting on the CH-OH group of donors, NAD or NADP as acceptor"/>
    <property type="evidence" value="ECO:0007669"/>
    <property type="project" value="InterPro"/>
</dbReference>
<protein>
    <recommendedName>
        <fullName evidence="8">L-threonate dehydrogenase</fullName>
        <ecNumber evidence="7">1.1.1.411</ecNumber>
    </recommendedName>
</protein>
<feature type="domain" description="6-phosphogluconate dehydrogenase NADP-binding" evidence="11">
    <location>
        <begin position="8"/>
        <end position="165"/>
    </location>
</feature>
<evidence type="ECO:0000259" key="12">
    <source>
        <dbReference type="Pfam" id="PF14833"/>
    </source>
</evidence>
<dbReference type="RefSeq" id="WP_114349622.1">
    <property type="nucleotide sequence ID" value="NZ_QPJL01000012.1"/>
</dbReference>
<dbReference type="EC" id="1.1.1.411" evidence="7"/>
<dbReference type="AlphaFoldDB" id="A0A368YQB2"/>
<dbReference type="Pfam" id="PF03446">
    <property type="entry name" value="NAD_binding_2"/>
    <property type="match status" value="1"/>
</dbReference>
<evidence type="ECO:0000256" key="1">
    <source>
        <dbReference type="ARBA" id="ARBA00022857"/>
    </source>
</evidence>
<evidence type="ECO:0000259" key="11">
    <source>
        <dbReference type="Pfam" id="PF03446"/>
    </source>
</evidence>
<dbReference type="PANTHER" id="PTHR43060:SF17">
    <property type="entry name" value="L-THREONATE DEHYDROGENASE"/>
    <property type="match status" value="1"/>
</dbReference>
<feature type="active site" evidence="10">
    <location>
        <position position="175"/>
    </location>
</feature>
<feature type="domain" description="3-hydroxyisobutyrate dehydrogenase-like NAD-binding" evidence="12">
    <location>
        <begin position="169"/>
        <end position="286"/>
    </location>
</feature>
<evidence type="ECO:0000256" key="2">
    <source>
        <dbReference type="ARBA" id="ARBA00023002"/>
    </source>
</evidence>
<evidence type="ECO:0000256" key="10">
    <source>
        <dbReference type="PIRSR" id="PIRSR000103-1"/>
    </source>
</evidence>
<evidence type="ECO:0000256" key="3">
    <source>
        <dbReference type="ARBA" id="ARBA00023027"/>
    </source>
</evidence>
<dbReference type="NCBIfam" id="NF043037">
    <property type="entry name" value="ThreonDh"/>
    <property type="match status" value="1"/>
</dbReference>
<comment type="caution">
    <text evidence="13">The sequence shown here is derived from an EMBL/GenBank/DDBJ whole genome shotgun (WGS) entry which is preliminary data.</text>
</comment>
<evidence type="ECO:0000256" key="5">
    <source>
        <dbReference type="ARBA" id="ARBA00037062"/>
    </source>
</evidence>
<dbReference type="OrthoDB" id="9812907at2"/>
<keyword evidence="1" id="KW-0521">NADP</keyword>
<evidence type="ECO:0000256" key="9">
    <source>
        <dbReference type="ARBA" id="ARBA00047312"/>
    </source>
</evidence>
<dbReference type="GO" id="GO:0051287">
    <property type="term" value="F:NAD binding"/>
    <property type="evidence" value="ECO:0007669"/>
    <property type="project" value="InterPro"/>
</dbReference>
<comment type="catalytic activity">
    <reaction evidence="9">
        <text>L-threonate + NAD(+) = 2-dehydro-L-erythronate + NADH + H(+)</text>
        <dbReference type="Rhea" id="RHEA:52548"/>
        <dbReference type="ChEBI" id="CHEBI:15378"/>
        <dbReference type="ChEBI" id="CHEBI:57540"/>
        <dbReference type="ChEBI" id="CHEBI:57561"/>
        <dbReference type="ChEBI" id="CHEBI:57945"/>
        <dbReference type="ChEBI" id="CHEBI:136669"/>
        <dbReference type="EC" id="1.1.1.411"/>
    </reaction>
</comment>
<dbReference type="Gene3D" id="3.40.50.720">
    <property type="entry name" value="NAD(P)-binding Rossmann-like Domain"/>
    <property type="match status" value="1"/>
</dbReference>
<dbReference type="Pfam" id="PF14833">
    <property type="entry name" value="NAD_binding_11"/>
    <property type="match status" value="1"/>
</dbReference>
<dbReference type="EMBL" id="QPJL01000012">
    <property type="protein sequence ID" value="RCW82411.1"/>
    <property type="molecule type" value="Genomic_DNA"/>
</dbReference>
<dbReference type="PIRSF" id="PIRSF000103">
    <property type="entry name" value="HIBADH"/>
    <property type="match status" value="1"/>
</dbReference>
<evidence type="ECO:0000313" key="13">
    <source>
        <dbReference type="EMBL" id="RCW82411.1"/>
    </source>
</evidence>
<accession>A0A368YQB2</accession>
<gene>
    <name evidence="13" type="ORF">DFP89_1128</name>
</gene>
<dbReference type="SUPFAM" id="SSF48179">
    <property type="entry name" value="6-phosphogluconate dehydrogenase C-terminal domain-like"/>
    <property type="match status" value="1"/>
</dbReference>
<keyword evidence="14" id="KW-1185">Reference proteome</keyword>
<dbReference type="InterPro" id="IPR013328">
    <property type="entry name" value="6PGD_dom2"/>
</dbReference>
<evidence type="ECO:0000313" key="14">
    <source>
        <dbReference type="Proteomes" id="UP000253345"/>
    </source>
</evidence>
<evidence type="ECO:0000256" key="4">
    <source>
        <dbReference type="ARBA" id="ARBA00023277"/>
    </source>
</evidence>